<name>A0A9D1CFY5_9FIRM</name>
<dbReference type="GO" id="GO:0005886">
    <property type="term" value="C:plasma membrane"/>
    <property type="evidence" value="ECO:0007669"/>
    <property type="project" value="UniProtKB-SubCell"/>
</dbReference>
<keyword evidence="3 6" id="KW-0812">Transmembrane</keyword>
<feature type="transmembrane region" description="Helical" evidence="6">
    <location>
        <begin position="421"/>
        <end position="445"/>
    </location>
</feature>
<evidence type="ECO:0000313" key="7">
    <source>
        <dbReference type="EMBL" id="HIQ60471.1"/>
    </source>
</evidence>
<feature type="transmembrane region" description="Helical" evidence="6">
    <location>
        <begin position="164"/>
        <end position="182"/>
    </location>
</feature>
<dbReference type="EMBL" id="DVFO01000025">
    <property type="protein sequence ID" value="HIQ60471.1"/>
    <property type="molecule type" value="Genomic_DNA"/>
</dbReference>
<feature type="transmembrane region" description="Helical" evidence="6">
    <location>
        <begin position="507"/>
        <end position="527"/>
    </location>
</feature>
<keyword evidence="4 6" id="KW-1133">Transmembrane helix</keyword>
<proteinExistence type="predicted"/>
<evidence type="ECO:0000256" key="4">
    <source>
        <dbReference type="ARBA" id="ARBA00022989"/>
    </source>
</evidence>
<feature type="transmembrane region" description="Helical" evidence="6">
    <location>
        <begin position="194"/>
        <end position="214"/>
    </location>
</feature>
<feature type="transmembrane region" description="Helical" evidence="6">
    <location>
        <begin position="12"/>
        <end position="34"/>
    </location>
</feature>
<keyword evidence="5 6" id="KW-0472">Membrane</keyword>
<accession>A0A9D1CFY5</accession>
<feature type="transmembrane region" description="Helical" evidence="6">
    <location>
        <begin position="54"/>
        <end position="73"/>
    </location>
</feature>
<dbReference type="InterPro" id="IPR050833">
    <property type="entry name" value="Poly_Biosynth_Transport"/>
</dbReference>
<dbReference type="AlphaFoldDB" id="A0A9D1CFY5"/>
<evidence type="ECO:0000256" key="6">
    <source>
        <dbReference type="SAM" id="Phobius"/>
    </source>
</evidence>
<evidence type="ECO:0000313" key="8">
    <source>
        <dbReference type="Proteomes" id="UP000886879"/>
    </source>
</evidence>
<dbReference type="PIRSF" id="PIRSF038958">
    <property type="entry name" value="PG_synth_SpoVB"/>
    <property type="match status" value="1"/>
</dbReference>
<feature type="transmembrane region" description="Helical" evidence="6">
    <location>
        <begin position="234"/>
        <end position="258"/>
    </location>
</feature>
<feature type="transmembrane region" description="Helical" evidence="6">
    <location>
        <begin position="94"/>
        <end position="114"/>
    </location>
</feature>
<dbReference type="CDD" id="cd13124">
    <property type="entry name" value="MATE_SpoVB_like"/>
    <property type="match status" value="1"/>
</dbReference>
<dbReference type="Proteomes" id="UP000886879">
    <property type="component" value="Unassembled WGS sequence"/>
</dbReference>
<gene>
    <name evidence="7" type="ORF">IAD31_02600</name>
</gene>
<dbReference type="Pfam" id="PF01943">
    <property type="entry name" value="Polysacc_synt"/>
    <property type="match status" value="1"/>
</dbReference>
<feature type="transmembrane region" description="Helical" evidence="6">
    <location>
        <begin position="126"/>
        <end position="143"/>
    </location>
</feature>
<keyword evidence="2" id="KW-1003">Cell membrane</keyword>
<feature type="transmembrane region" description="Helical" evidence="6">
    <location>
        <begin position="328"/>
        <end position="351"/>
    </location>
</feature>
<reference evidence="7" key="2">
    <citation type="journal article" date="2021" name="PeerJ">
        <title>Extensive microbial diversity within the chicken gut microbiome revealed by metagenomics and culture.</title>
        <authorList>
            <person name="Gilroy R."/>
            <person name="Ravi A."/>
            <person name="Getino M."/>
            <person name="Pursley I."/>
            <person name="Horton D.L."/>
            <person name="Alikhan N.F."/>
            <person name="Baker D."/>
            <person name="Gharbi K."/>
            <person name="Hall N."/>
            <person name="Watson M."/>
            <person name="Adriaenssens E.M."/>
            <person name="Foster-Nyarko E."/>
            <person name="Jarju S."/>
            <person name="Secka A."/>
            <person name="Antonio M."/>
            <person name="Oren A."/>
            <person name="Chaudhuri R.R."/>
            <person name="La Ragione R."/>
            <person name="Hildebrand F."/>
            <person name="Pallen M.J."/>
        </authorList>
    </citation>
    <scope>NUCLEOTIDE SEQUENCE</scope>
    <source>
        <strain evidence="7">ChiGjej2B2-12916</strain>
    </source>
</reference>
<evidence type="ECO:0000256" key="2">
    <source>
        <dbReference type="ARBA" id="ARBA00022475"/>
    </source>
</evidence>
<dbReference type="PANTHER" id="PTHR30250:SF21">
    <property type="entry name" value="LIPID II FLIPPASE MURJ"/>
    <property type="match status" value="1"/>
</dbReference>
<evidence type="ECO:0000256" key="3">
    <source>
        <dbReference type="ARBA" id="ARBA00022692"/>
    </source>
</evidence>
<reference evidence="7" key="1">
    <citation type="submission" date="2020-10" db="EMBL/GenBank/DDBJ databases">
        <authorList>
            <person name="Gilroy R."/>
        </authorList>
    </citation>
    <scope>NUCLEOTIDE SEQUENCE</scope>
    <source>
        <strain evidence="7">ChiGjej2B2-12916</strain>
    </source>
</reference>
<dbReference type="InterPro" id="IPR024923">
    <property type="entry name" value="PG_synth_SpoVB"/>
</dbReference>
<dbReference type="PANTHER" id="PTHR30250">
    <property type="entry name" value="PST FAMILY PREDICTED COLANIC ACID TRANSPORTER"/>
    <property type="match status" value="1"/>
</dbReference>
<feature type="transmembrane region" description="Helical" evidence="6">
    <location>
        <begin position="466"/>
        <end position="487"/>
    </location>
</feature>
<evidence type="ECO:0000256" key="1">
    <source>
        <dbReference type="ARBA" id="ARBA00004651"/>
    </source>
</evidence>
<feature type="transmembrane region" description="Helical" evidence="6">
    <location>
        <begin position="363"/>
        <end position="384"/>
    </location>
</feature>
<protein>
    <submittedName>
        <fullName evidence="7">Polysaccharide biosynthesis protein</fullName>
    </submittedName>
</protein>
<sequence>MSNPTSKNKNNTFFGGAAILAAGIVIVKLIGALYKIPLGNILGEAGFSDFNTAYYIYSLLITVSTGGLPVALSKMISEAHALGRHNQVQKTFRVAFLTFLALGTISFCLMFFFPQQLANLMNNSRSWYSIRALAPAIFFLCPLSAMRGYFQGHSIMTPTAVSQIIEALSKLVIGLTLAYFLLKSSNNESVAAAGAIFGVSVGCALGMLYTAFCFRSHHGSTPVGQDKPESSKKIFRTLLQLAIPITLGSSVIGLVNLIDTSMIYGRLQDGAGFTELEARSLKGVFDQAATLYNLPSSFMVPLTASIIPAVSAAQAVKNRKLGAQISETALRTTALLAIPAGVGLCVLSEPIMRLLYPTTDVELGGWMLSVLGIAVIFVCFMLVCNAIMQAHRLVTIPMVTTIIGCLFKLPINYVLVGNKDINIHGAPVSTLVCFAIIAVLDLIIIKRTLPRSLSLTRAFGKPLVSAVVMGLAVWACYGLSSSVLGGMSAFQTAAKTLSNSGNAICTLFSVGVGGLVYLALVVLLRAISPQDLKFMPKGDKIGRLLRITPAE</sequence>
<organism evidence="7 8">
    <name type="scientific">Candidatus Enterenecus faecium</name>
    <dbReference type="NCBI Taxonomy" id="2840780"/>
    <lineage>
        <taxon>Bacteria</taxon>
        <taxon>Bacillati</taxon>
        <taxon>Bacillota</taxon>
        <taxon>Clostridia</taxon>
        <taxon>Eubacteriales</taxon>
        <taxon>Candidatus Enterenecus</taxon>
    </lineage>
</organism>
<comment type="subcellular location">
    <subcellularLocation>
        <location evidence="1">Cell membrane</location>
        <topology evidence="1">Multi-pass membrane protein</topology>
    </subcellularLocation>
</comment>
<dbReference type="InterPro" id="IPR002797">
    <property type="entry name" value="Polysacc_synth"/>
</dbReference>
<comment type="caution">
    <text evidence="7">The sequence shown here is derived from an EMBL/GenBank/DDBJ whole genome shotgun (WGS) entry which is preliminary data.</text>
</comment>
<evidence type="ECO:0000256" key="5">
    <source>
        <dbReference type="ARBA" id="ARBA00023136"/>
    </source>
</evidence>
<feature type="transmembrane region" description="Helical" evidence="6">
    <location>
        <begin position="298"/>
        <end position="316"/>
    </location>
</feature>
<feature type="transmembrane region" description="Helical" evidence="6">
    <location>
        <begin position="396"/>
        <end position="415"/>
    </location>
</feature>